<dbReference type="PANTHER" id="PTHR32282">
    <property type="entry name" value="BINDING PROTEIN TRANSPEPTIDASE, PUTATIVE-RELATED"/>
    <property type="match status" value="1"/>
</dbReference>
<keyword evidence="12" id="KW-0732">Signal</keyword>
<keyword evidence="4" id="KW-0121">Carboxypeptidase</keyword>
<dbReference type="Pfam" id="PF00912">
    <property type="entry name" value="Transgly"/>
    <property type="match status" value="1"/>
</dbReference>
<evidence type="ECO:0000256" key="10">
    <source>
        <dbReference type="ARBA" id="ARBA00044770"/>
    </source>
</evidence>
<gene>
    <name evidence="16" type="primary">pbpC</name>
    <name evidence="16" type="ORF">HCZ30_12570</name>
</gene>
<dbReference type="InterPro" id="IPR011815">
    <property type="entry name" value="PBP_1c"/>
</dbReference>
<dbReference type="NCBIfam" id="TIGR02073">
    <property type="entry name" value="PBP_1c"/>
    <property type="match status" value="1"/>
</dbReference>
<dbReference type="Proteomes" id="UP000709466">
    <property type="component" value="Unassembled WGS sequence"/>
</dbReference>
<dbReference type="InterPro" id="IPR001460">
    <property type="entry name" value="PCN-bd_Tpept"/>
</dbReference>
<dbReference type="PANTHER" id="PTHR32282:SF15">
    <property type="entry name" value="PENICILLIN-BINDING PROTEIN 1C"/>
    <property type="match status" value="1"/>
</dbReference>
<dbReference type="InterPro" id="IPR001264">
    <property type="entry name" value="Glyco_trans_51"/>
</dbReference>
<evidence type="ECO:0000256" key="8">
    <source>
        <dbReference type="ARBA" id="ARBA00022801"/>
    </source>
</evidence>
<keyword evidence="9" id="KW-0511">Multifunctional enzyme</keyword>
<comment type="pathway">
    <text evidence="1">Cell wall biogenesis; peptidoglycan biosynthesis.</text>
</comment>
<evidence type="ECO:0000256" key="9">
    <source>
        <dbReference type="ARBA" id="ARBA00023268"/>
    </source>
</evidence>
<dbReference type="Gene3D" id="1.10.3810.10">
    <property type="entry name" value="Biosynthetic peptidoglycan transglycosylase-like"/>
    <property type="match status" value="1"/>
</dbReference>
<evidence type="ECO:0000313" key="16">
    <source>
        <dbReference type="EMBL" id="NIY73260.1"/>
    </source>
</evidence>
<evidence type="ECO:0000256" key="1">
    <source>
        <dbReference type="ARBA" id="ARBA00004752"/>
    </source>
</evidence>
<feature type="domain" description="Penicillin-binding protein transpeptidase" evidence="13">
    <location>
        <begin position="313"/>
        <end position="524"/>
    </location>
</feature>
<proteinExistence type="inferred from homology"/>
<feature type="chain" id="PRO_5045578652" description="peptidoglycan glycosyltransferase" evidence="12">
    <location>
        <begin position="31"/>
        <end position="685"/>
    </location>
</feature>
<dbReference type="InterPro" id="IPR009647">
    <property type="entry name" value="PBP_C"/>
</dbReference>
<evidence type="ECO:0000256" key="12">
    <source>
        <dbReference type="SAM" id="SignalP"/>
    </source>
</evidence>
<sequence length="685" mass="74217">MERCGHCRGYRVKRLGAALICLSAGLLAFAEGRAALDRWIDTTELPSLLAETSVEVLDRDGDLLRAYTVADGRWRLEAAIRDVDPDYIAMLIAYEDQRFMRHHGVDWIAAARAAGQAAMNGEVVSGGSTITMQVARLLEDSGTGSWQGKLRQVRVALALERVLDKEQLLTLYLNRAPFGGNLEGVRAASLAYFGKPPRRLTTAEAALLVALPQSPEVRRPDRHPQNAEAARARVLERMLGQEVVDADTIAAVQTEPIPSERQDFPALAPHLADRVTDGTAQRYWLTIDGDMQRRLESLASETVMNRSDRVQVAIMVADHTTGEVLASVGSAGYEANQSAGFVDLTQSVRSPGSTLKPLIYGLAFDQGMVHPETLVADRPVDFDGYAPQNFDGMFRGELRVRAALQLSLNIPVVSLLDSMGPQHLVWGLRRTGVQPDIPGGKPGLAIALGGLGVSLEDLMRVYASIAHGGTQVDLRHFASPTKGFAPRRIMGDVAAWELADILREVPRPAGYLSEGIAYKTGTSYGHRDAWAIGFDGRHVVGVWMGRADGTPVPGAFGGELAAPAMFEAFARVKARIDPISAPPEATLIVGTSDLPRPLQRFRPRGEVVIETGPEFAFPPSGAIVEGRSVFARVNEGAPPFTWLANGDVVLTSREREMQFDLGLGFQTLTVIDSAGQSARTEIELR</sequence>
<keyword evidence="8" id="KW-0378">Hydrolase</keyword>
<keyword evidence="17" id="KW-1185">Reference proteome</keyword>
<dbReference type="Gene3D" id="3.40.710.10">
    <property type="entry name" value="DD-peptidase/beta-lactamase superfamily"/>
    <property type="match status" value="1"/>
</dbReference>
<keyword evidence="7" id="KW-0808">Transferase</keyword>
<evidence type="ECO:0000259" key="15">
    <source>
        <dbReference type="Pfam" id="PF06832"/>
    </source>
</evidence>
<dbReference type="InterPro" id="IPR036950">
    <property type="entry name" value="PBP_transglycosylase"/>
</dbReference>
<feature type="signal peptide" evidence="12">
    <location>
        <begin position="1"/>
        <end position="30"/>
    </location>
</feature>
<evidence type="ECO:0000256" key="2">
    <source>
        <dbReference type="ARBA" id="ARBA00007090"/>
    </source>
</evidence>
<name>A0ABX0VZR3_9RHOB</name>
<accession>A0ABX0VZR3</accession>
<dbReference type="SUPFAM" id="SSF53955">
    <property type="entry name" value="Lysozyme-like"/>
    <property type="match status" value="1"/>
</dbReference>
<feature type="domain" description="Glycosyl transferase family 51" evidence="14">
    <location>
        <begin position="71"/>
        <end position="238"/>
    </location>
</feature>
<evidence type="ECO:0000259" key="13">
    <source>
        <dbReference type="Pfam" id="PF00905"/>
    </source>
</evidence>
<evidence type="ECO:0000256" key="3">
    <source>
        <dbReference type="ARBA" id="ARBA00007739"/>
    </source>
</evidence>
<evidence type="ECO:0000256" key="5">
    <source>
        <dbReference type="ARBA" id="ARBA00022670"/>
    </source>
</evidence>
<dbReference type="InterPro" id="IPR050396">
    <property type="entry name" value="Glycosyltr_51/Transpeptidase"/>
</dbReference>
<dbReference type="EC" id="2.4.99.28" evidence="10"/>
<protein>
    <recommendedName>
        <fullName evidence="10">peptidoglycan glycosyltransferase</fullName>
        <ecNumber evidence="10">2.4.99.28</ecNumber>
    </recommendedName>
</protein>
<organism evidence="16 17">
    <name type="scientific">Marivivens donghaensis</name>
    <dbReference type="NCBI Taxonomy" id="1699413"/>
    <lineage>
        <taxon>Bacteria</taxon>
        <taxon>Pseudomonadati</taxon>
        <taxon>Pseudomonadota</taxon>
        <taxon>Alphaproteobacteria</taxon>
        <taxon>Rhodobacterales</taxon>
        <taxon>Paracoccaceae</taxon>
        <taxon>Marivivens group</taxon>
        <taxon>Marivivens</taxon>
    </lineage>
</organism>
<dbReference type="InterPro" id="IPR023346">
    <property type="entry name" value="Lysozyme-like_dom_sf"/>
</dbReference>
<evidence type="ECO:0000256" key="11">
    <source>
        <dbReference type="ARBA" id="ARBA00049902"/>
    </source>
</evidence>
<dbReference type="RefSeq" id="WP_167638644.1">
    <property type="nucleotide sequence ID" value="NZ_JAATOP010000008.1"/>
</dbReference>
<evidence type="ECO:0000256" key="7">
    <source>
        <dbReference type="ARBA" id="ARBA00022679"/>
    </source>
</evidence>
<comment type="similarity">
    <text evidence="3">In the N-terminal section; belongs to the glycosyltransferase 51 family.</text>
</comment>
<dbReference type="SUPFAM" id="SSF56601">
    <property type="entry name" value="beta-lactamase/transpeptidase-like"/>
    <property type="match status" value="1"/>
</dbReference>
<comment type="catalytic activity">
    <reaction evidence="11">
        <text>[GlcNAc-(1-&gt;4)-Mur2Ac(oyl-L-Ala-gamma-D-Glu-L-Lys-D-Ala-D-Ala)](n)-di-trans,octa-cis-undecaprenyl diphosphate + beta-D-GlcNAc-(1-&gt;4)-Mur2Ac(oyl-L-Ala-gamma-D-Glu-L-Lys-D-Ala-D-Ala)-di-trans,octa-cis-undecaprenyl diphosphate = [GlcNAc-(1-&gt;4)-Mur2Ac(oyl-L-Ala-gamma-D-Glu-L-Lys-D-Ala-D-Ala)](n+1)-di-trans,octa-cis-undecaprenyl diphosphate + di-trans,octa-cis-undecaprenyl diphosphate + H(+)</text>
        <dbReference type="Rhea" id="RHEA:23708"/>
        <dbReference type="Rhea" id="RHEA-COMP:9602"/>
        <dbReference type="Rhea" id="RHEA-COMP:9603"/>
        <dbReference type="ChEBI" id="CHEBI:15378"/>
        <dbReference type="ChEBI" id="CHEBI:58405"/>
        <dbReference type="ChEBI" id="CHEBI:60033"/>
        <dbReference type="ChEBI" id="CHEBI:78435"/>
        <dbReference type="EC" id="2.4.99.28"/>
    </reaction>
</comment>
<keyword evidence="6" id="KW-0328">Glycosyltransferase</keyword>
<reference evidence="16 17" key="1">
    <citation type="submission" date="2020-03" db="EMBL/GenBank/DDBJ databases">
        <title>Bacterial isolates of synthetic phycosphere.</title>
        <authorList>
            <person name="Fu H."/>
            <person name="Moran M.A."/>
        </authorList>
    </citation>
    <scope>NUCLEOTIDE SEQUENCE [LARGE SCALE GENOMIC DNA]</scope>
    <source>
        <strain evidence="16 17">HF1</strain>
    </source>
</reference>
<feature type="domain" description="Penicillin-binding C-terminal" evidence="15">
    <location>
        <begin position="610"/>
        <end position="681"/>
    </location>
</feature>
<dbReference type="Pfam" id="PF00905">
    <property type="entry name" value="Transpeptidase"/>
    <property type="match status" value="1"/>
</dbReference>
<dbReference type="Pfam" id="PF06832">
    <property type="entry name" value="BiPBP_C"/>
    <property type="match status" value="1"/>
</dbReference>
<evidence type="ECO:0000313" key="17">
    <source>
        <dbReference type="Proteomes" id="UP000709466"/>
    </source>
</evidence>
<dbReference type="EMBL" id="JAATOP010000008">
    <property type="protein sequence ID" value="NIY73260.1"/>
    <property type="molecule type" value="Genomic_DNA"/>
</dbReference>
<dbReference type="InterPro" id="IPR012338">
    <property type="entry name" value="Beta-lactam/transpept-like"/>
</dbReference>
<comment type="similarity">
    <text evidence="2">In the C-terminal section; belongs to the transpeptidase family.</text>
</comment>
<evidence type="ECO:0000256" key="6">
    <source>
        <dbReference type="ARBA" id="ARBA00022676"/>
    </source>
</evidence>
<evidence type="ECO:0000259" key="14">
    <source>
        <dbReference type="Pfam" id="PF00912"/>
    </source>
</evidence>
<keyword evidence="5" id="KW-0645">Protease</keyword>
<comment type="caution">
    <text evidence="16">The sequence shown here is derived from an EMBL/GenBank/DDBJ whole genome shotgun (WGS) entry which is preliminary data.</text>
</comment>
<evidence type="ECO:0000256" key="4">
    <source>
        <dbReference type="ARBA" id="ARBA00022645"/>
    </source>
</evidence>